<feature type="compositionally biased region" description="Low complexity" evidence="1">
    <location>
        <begin position="27"/>
        <end position="36"/>
    </location>
</feature>
<reference evidence="2" key="5">
    <citation type="journal article" date="2021" name="G3 (Bethesda)">
        <title>Aegilops tauschii genome assembly Aet v5.0 features greater sequence contiguity and improved annotation.</title>
        <authorList>
            <person name="Wang L."/>
            <person name="Zhu T."/>
            <person name="Rodriguez J.C."/>
            <person name="Deal K.R."/>
            <person name="Dubcovsky J."/>
            <person name="McGuire P.E."/>
            <person name="Lux T."/>
            <person name="Spannagl M."/>
            <person name="Mayer K.F.X."/>
            <person name="Baldrich P."/>
            <person name="Meyers B.C."/>
            <person name="Huo N."/>
            <person name="Gu Y.Q."/>
            <person name="Zhou H."/>
            <person name="Devos K.M."/>
            <person name="Bennetzen J.L."/>
            <person name="Unver T."/>
            <person name="Budak H."/>
            <person name="Gulick P.J."/>
            <person name="Galiba G."/>
            <person name="Kalapos B."/>
            <person name="Nelson D.R."/>
            <person name="Li P."/>
            <person name="You F.M."/>
            <person name="Luo M.C."/>
            <person name="Dvorak J."/>
        </authorList>
    </citation>
    <scope>NUCLEOTIDE SEQUENCE [LARGE SCALE GENOMIC DNA]</scope>
    <source>
        <strain evidence="2">cv. AL8/78</strain>
    </source>
</reference>
<evidence type="ECO:0000313" key="2">
    <source>
        <dbReference type="EnsemblPlants" id="AET7Gv20441200.35"/>
    </source>
</evidence>
<keyword evidence="3" id="KW-1185">Reference proteome</keyword>
<organism evidence="2 3">
    <name type="scientific">Aegilops tauschii subsp. strangulata</name>
    <name type="common">Goatgrass</name>
    <dbReference type="NCBI Taxonomy" id="200361"/>
    <lineage>
        <taxon>Eukaryota</taxon>
        <taxon>Viridiplantae</taxon>
        <taxon>Streptophyta</taxon>
        <taxon>Embryophyta</taxon>
        <taxon>Tracheophyta</taxon>
        <taxon>Spermatophyta</taxon>
        <taxon>Magnoliopsida</taxon>
        <taxon>Liliopsida</taxon>
        <taxon>Poales</taxon>
        <taxon>Poaceae</taxon>
        <taxon>BOP clade</taxon>
        <taxon>Pooideae</taxon>
        <taxon>Triticodae</taxon>
        <taxon>Triticeae</taxon>
        <taxon>Triticinae</taxon>
        <taxon>Aegilops</taxon>
    </lineage>
</organism>
<dbReference type="Proteomes" id="UP000015105">
    <property type="component" value="Chromosome 7D"/>
</dbReference>
<reference evidence="3" key="2">
    <citation type="journal article" date="2017" name="Nat. Plants">
        <title>The Aegilops tauschii genome reveals multiple impacts of transposons.</title>
        <authorList>
            <person name="Zhao G."/>
            <person name="Zou C."/>
            <person name="Li K."/>
            <person name="Wang K."/>
            <person name="Li T."/>
            <person name="Gao L."/>
            <person name="Zhang X."/>
            <person name="Wang H."/>
            <person name="Yang Z."/>
            <person name="Liu X."/>
            <person name="Jiang W."/>
            <person name="Mao L."/>
            <person name="Kong X."/>
            <person name="Jiao Y."/>
            <person name="Jia J."/>
        </authorList>
    </citation>
    <scope>NUCLEOTIDE SEQUENCE [LARGE SCALE GENOMIC DNA]</scope>
    <source>
        <strain evidence="3">cv. AL8/78</strain>
    </source>
</reference>
<dbReference type="AlphaFoldDB" id="A0A453R353"/>
<reference evidence="2" key="4">
    <citation type="submission" date="2019-03" db="UniProtKB">
        <authorList>
            <consortium name="EnsemblPlants"/>
        </authorList>
    </citation>
    <scope>IDENTIFICATION</scope>
</reference>
<evidence type="ECO:0000256" key="1">
    <source>
        <dbReference type="SAM" id="MobiDB-lite"/>
    </source>
</evidence>
<dbReference type="EnsemblPlants" id="AET7Gv20441200.35">
    <property type="protein sequence ID" value="AET7Gv20441200.35"/>
    <property type="gene ID" value="AET7Gv20441200"/>
</dbReference>
<proteinExistence type="predicted"/>
<protein>
    <submittedName>
        <fullName evidence="2">Uncharacterized protein</fullName>
    </submittedName>
</protein>
<feature type="region of interest" description="Disordered" evidence="1">
    <location>
        <begin position="27"/>
        <end position="77"/>
    </location>
</feature>
<dbReference type="Gramene" id="AET7Gv20441200.35">
    <property type="protein sequence ID" value="AET7Gv20441200.35"/>
    <property type="gene ID" value="AET7Gv20441200"/>
</dbReference>
<reference evidence="3" key="1">
    <citation type="journal article" date="2014" name="Science">
        <title>Ancient hybridizations among the ancestral genomes of bread wheat.</title>
        <authorList>
            <consortium name="International Wheat Genome Sequencing Consortium,"/>
            <person name="Marcussen T."/>
            <person name="Sandve S.R."/>
            <person name="Heier L."/>
            <person name="Spannagl M."/>
            <person name="Pfeifer M."/>
            <person name="Jakobsen K.S."/>
            <person name="Wulff B.B."/>
            <person name="Steuernagel B."/>
            <person name="Mayer K.F."/>
            <person name="Olsen O.A."/>
        </authorList>
    </citation>
    <scope>NUCLEOTIDE SEQUENCE [LARGE SCALE GENOMIC DNA]</scope>
    <source>
        <strain evidence="3">cv. AL8/78</strain>
    </source>
</reference>
<reference evidence="2" key="3">
    <citation type="journal article" date="2017" name="Nature">
        <title>Genome sequence of the progenitor of the wheat D genome Aegilops tauschii.</title>
        <authorList>
            <person name="Luo M.C."/>
            <person name="Gu Y.Q."/>
            <person name="Puiu D."/>
            <person name="Wang H."/>
            <person name="Twardziok S.O."/>
            <person name="Deal K.R."/>
            <person name="Huo N."/>
            <person name="Zhu T."/>
            <person name="Wang L."/>
            <person name="Wang Y."/>
            <person name="McGuire P.E."/>
            <person name="Liu S."/>
            <person name="Long H."/>
            <person name="Ramasamy R.K."/>
            <person name="Rodriguez J.C."/>
            <person name="Van S.L."/>
            <person name="Yuan L."/>
            <person name="Wang Z."/>
            <person name="Xia Z."/>
            <person name="Xiao L."/>
            <person name="Anderson O.D."/>
            <person name="Ouyang S."/>
            <person name="Liang Y."/>
            <person name="Zimin A.V."/>
            <person name="Pertea G."/>
            <person name="Qi P."/>
            <person name="Bennetzen J.L."/>
            <person name="Dai X."/>
            <person name="Dawson M.W."/>
            <person name="Muller H.G."/>
            <person name="Kugler K."/>
            <person name="Rivarola-Duarte L."/>
            <person name="Spannagl M."/>
            <person name="Mayer K.F.X."/>
            <person name="Lu F.H."/>
            <person name="Bevan M.W."/>
            <person name="Leroy P."/>
            <person name="Li P."/>
            <person name="You F.M."/>
            <person name="Sun Q."/>
            <person name="Liu Z."/>
            <person name="Lyons E."/>
            <person name="Wicker T."/>
            <person name="Salzberg S.L."/>
            <person name="Devos K.M."/>
            <person name="Dvorak J."/>
        </authorList>
    </citation>
    <scope>NUCLEOTIDE SEQUENCE [LARGE SCALE GENOMIC DNA]</scope>
    <source>
        <strain evidence="2">cv. AL8/78</strain>
    </source>
</reference>
<name>A0A453R353_AEGTS</name>
<evidence type="ECO:0000313" key="3">
    <source>
        <dbReference type="Proteomes" id="UP000015105"/>
    </source>
</evidence>
<sequence>RRHGGTRQTNGRRDFFLHREGKATVSLSHLSPSLPLADLNSPKNRDPRETLAPGGFPPPRPPWRLAGELGPPPTPAQ</sequence>
<accession>A0A453R353</accession>